<evidence type="ECO:0000256" key="2">
    <source>
        <dbReference type="SAM" id="Phobius"/>
    </source>
</evidence>
<dbReference type="Proteomes" id="UP000271631">
    <property type="component" value="Unassembled WGS sequence"/>
</dbReference>
<feature type="transmembrane region" description="Helical" evidence="2">
    <location>
        <begin position="12"/>
        <end position="40"/>
    </location>
</feature>
<name>A0A0P9YGS2_PSEYM</name>
<dbReference type="AlphaFoldDB" id="A0A0P9YGS2"/>
<evidence type="ECO:0000256" key="1">
    <source>
        <dbReference type="SAM" id="MobiDB-lite"/>
    </source>
</evidence>
<evidence type="ECO:0000313" key="4">
    <source>
        <dbReference type="Proteomes" id="UP000271631"/>
    </source>
</evidence>
<organism evidence="3 4">
    <name type="scientific">Pseudomonas syringae pv. maculicola</name>
    <dbReference type="NCBI Taxonomy" id="59511"/>
    <lineage>
        <taxon>Bacteria</taxon>
        <taxon>Pseudomonadati</taxon>
        <taxon>Pseudomonadota</taxon>
        <taxon>Gammaproteobacteria</taxon>
        <taxon>Pseudomonadales</taxon>
        <taxon>Pseudomonadaceae</taxon>
        <taxon>Pseudomonas</taxon>
    </lineage>
</organism>
<feature type="region of interest" description="Disordered" evidence="1">
    <location>
        <begin position="166"/>
        <end position="190"/>
    </location>
</feature>
<accession>A0A0P9YGS2</accession>
<reference evidence="3 4" key="1">
    <citation type="submission" date="2018-08" db="EMBL/GenBank/DDBJ databases">
        <title>Recombination of ecologically and evolutionarily significant loci maintains genetic cohesion in the Pseudomonas syringae species complex.</title>
        <authorList>
            <person name="Dillon M."/>
            <person name="Thakur S."/>
            <person name="Almeida R.N.D."/>
            <person name="Weir B.S."/>
            <person name="Guttman D.S."/>
        </authorList>
    </citation>
    <scope>NUCLEOTIDE SEQUENCE [LARGE SCALE GENOMIC DNA]</scope>
    <source>
        <strain evidence="3 4">ICMP 11281</strain>
    </source>
</reference>
<feature type="transmembrane region" description="Helical" evidence="2">
    <location>
        <begin position="46"/>
        <end position="71"/>
    </location>
</feature>
<evidence type="ECO:0000313" key="3">
    <source>
        <dbReference type="EMBL" id="RMV42735.1"/>
    </source>
</evidence>
<keyword evidence="2" id="KW-0812">Transmembrane</keyword>
<sequence length="190" mass="22303">MPNVLSKLPDIIGAWIGMAIGIFLMPLFFLPAFLFGWIMWDWASPAAIYSFIYDKTLMILIGVALLLFLIWTEGFKASLDEAHALAKFQYETPNPGWLWRYYLDRNRDLIKAYWRVYNFEVAEDSLAAYLQQHMPKVHRRHTQAMSFLPEWLALLHVSGHIRSSHVRHTRNGPVNVRSHHVSDHTRSRRR</sequence>
<protein>
    <submittedName>
        <fullName evidence="3">Uncharacterized protein</fullName>
    </submittedName>
</protein>
<feature type="compositionally biased region" description="Basic and acidic residues" evidence="1">
    <location>
        <begin position="180"/>
        <end position="190"/>
    </location>
</feature>
<proteinExistence type="predicted"/>
<dbReference type="EMBL" id="RBUQ01000039">
    <property type="protein sequence ID" value="RMV42735.1"/>
    <property type="molecule type" value="Genomic_DNA"/>
</dbReference>
<keyword evidence="2" id="KW-1133">Transmembrane helix</keyword>
<comment type="caution">
    <text evidence="3">The sequence shown here is derived from an EMBL/GenBank/DDBJ whole genome shotgun (WGS) entry which is preliminary data.</text>
</comment>
<dbReference type="RefSeq" id="WP_007243807.1">
    <property type="nucleotide sequence ID" value="NZ_JAEVFP010000138.1"/>
</dbReference>
<gene>
    <name evidence="3" type="ORF">ALP13_102409</name>
</gene>
<keyword evidence="2" id="KW-0472">Membrane</keyword>